<keyword evidence="2" id="KW-1185">Reference proteome</keyword>
<sequence length="75" mass="8401">MLSSTDLKKLIDDALGGETPVGRPSDRDWDSLDQLEITTHLHDELGDRVNEIEGLNSFETFDQLVSILRAEGFVE</sequence>
<evidence type="ECO:0008006" key="3">
    <source>
        <dbReference type="Google" id="ProtNLM"/>
    </source>
</evidence>
<dbReference type="RefSeq" id="WP_153684998.1">
    <property type="nucleotide sequence ID" value="NZ_WJIF01000006.1"/>
</dbReference>
<evidence type="ECO:0000313" key="2">
    <source>
        <dbReference type="Proteomes" id="UP000431080"/>
    </source>
</evidence>
<proteinExistence type="predicted"/>
<dbReference type="EMBL" id="WJIF01000006">
    <property type="protein sequence ID" value="MRG60556.1"/>
    <property type="molecule type" value="Genomic_DNA"/>
</dbReference>
<dbReference type="Proteomes" id="UP000431080">
    <property type="component" value="Unassembled WGS sequence"/>
</dbReference>
<evidence type="ECO:0000313" key="1">
    <source>
        <dbReference type="EMBL" id="MRG60556.1"/>
    </source>
</evidence>
<protein>
    <recommendedName>
        <fullName evidence="3">Acyl carrier protein</fullName>
    </recommendedName>
</protein>
<reference evidence="1 2" key="1">
    <citation type="submission" date="2019-10" db="EMBL/GenBank/DDBJ databases">
        <authorList>
            <person name="Nie G."/>
            <person name="Ming H."/>
            <person name="Yi B."/>
        </authorList>
    </citation>
    <scope>NUCLEOTIDE SEQUENCE [LARGE SCALE GENOMIC DNA]</scope>
    <source>
        <strain evidence="1 2">CFH 90414</strain>
    </source>
</reference>
<gene>
    <name evidence="1" type="ORF">GE115_11865</name>
</gene>
<comment type="caution">
    <text evidence="1">The sequence shown here is derived from an EMBL/GenBank/DDBJ whole genome shotgun (WGS) entry which is preliminary data.</text>
</comment>
<organism evidence="1 2">
    <name type="scientific">Agromyces agglutinans</name>
    <dbReference type="NCBI Taxonomy" id="2662258"/>
    <lineage>
        <taxon>Bacteria</taxon>
        <taxon>Bacillati</taxon>
        <taxon>Actinomycetota</taxon>
        <taxon>Actinomycetes</taxon>
        <taxon>Micrococcales</taxon>
        <taxon>Microbacteriaceae</taxon>
        <taxon>Agromyces</taxon>
    </lineage>
</organism>
<name>A0A6I2FDH7_9MICO</name>
<accession>A0A6I2FDH7</accession>
<dbReference type="AlphaFoldDB" id="A0A6I2FDH7"/>